<keyword evidence="1" id="KW-0812">Transmembrane</keyword>
<dbReference type="Proteomes" id="UP000886724">
    <property type="component" value="Unassembled WGS sequence"/>
</dbReference>
<feature type="transmembrane region" description="Helical" evidence="1">
    <location>
        <begin position="21"/>
        <end position="44"/>
    </location>
</feature>
<evidence type="ECO:0000313" key="4">
    <source>
        <dbReference type="Proteomes" id="UP000886724"/>
    </source>
</evidence>
<sequence length="414" mass="47485">MFRKKRDYGYYSSYGGSSSRLRVGRVAIIGVVIAVVIIAVVIVLNLTRIQLMFKGYSFSQASEILSLTKEEENEILAHDKMDHIVNWIEESDNVEWYDEYERYLGLNKKLEYADVVSYVDNLYETQVPKLKSLSYSNDDIWKLIEDGASEDDFQYLIDNNYSANDLEPYSKVEGYKIQNLAGYISAYATYKDYNYAVCITNYPFIISSNGDPQDSYTISNPNELLTLVKKGFYLPDDYEPELVEPDIPVAPDCENSQMTPETSKALTKMYEAAKKEGLELVVNSAYRSYETQVAIYNDFETRYGGQYASEYVAAPGASEHQTGLGLDLTSQSVVDGERITFGDTEEYRWVVENCYKYGFIIRFEDGTDGITGIAHEPWHLRYVGEDVAKEIVKNKWTFEEYCLYNNVMPKVEEK</sequence>
<keyword evidence="1" id="KW-0472">Membrane</keyword>
<organism evidence="3 4">
    <name type="scientific">Candidatus Erysipelatoclostridium merdavium</name>
    <dbReference type="NCBI Taxonomy" id="2838566"/>
    <lineage>
        <taxon>Bacteria</taxon>
        <taxon>Bacillati</taxon>
        <taxon>Bacillota</taxon>
        <taxon>Erysipelotrichia</taxon>
        <taxon>Erysipelotrichales</taxon>
        <taxon>Erysipelotrichales incertae sedis</taxon>
    </lineage>
</organism>
<protein>
    <submittedName>
        <fullName evidence="3">M15 family metallopeptidase</fullName>
    </submittedName>
</protein>
<dbReference type="Gene3D" id="3.30.1380.10">
    <property type="match status" value="1"/>
</dbReference>
<name>A0A9D1XKH3_9FIRM</name>
<dbReference type="EMBL" id="DXET01000094">
    <property type="protein sequence ID" value="HIX81158.1"/>
    <property type="molecule type" value="Genomic_DNA"/>
</dbReference>
<dbReference type="InterPro" id="IPR052179">
    <property type="entry name" value="DD-CPase-like"/>
</dbReference>
<reference evidence="3" key="2">
    <citation type="submission" date="2021-04" db="EMBL/GenBank/DDBJ databases">
        <authorList>
            <person name="Gilroy R."/>
        </authorList>
    </citation>
    <scope>NUCLEOTIDE SEQUENCE</scope>
    <source>
        <strain evidence="3">ChiGjej1B1-14440</strain>
    </source>
</reference>
<dbReference type="AlphaFoldDB" id="A0A9D1XKH3"/>
<dbReference type="SUPFAM" id="SSF55166">
    <property type="entry name" value="Hedgehog/DD-peptidase"/>
    <property type="match status" value="1"/>
</dbReference>
<dbReference type="GO" id="GO:0006508">
    <property type="term" value="P:proteolysis"/>
    <property type="evidence" value="ECO:0007669"/>
    <property type="project" value="InterPro"/>
</dbReference>
<dbReference type="GO" id="GO:0008233">
    <property type="term" value="F:peptidase activity"/>
    <property type="evidence" value="ECO:0007669"/>
    <property type="project" value="InterPro"/>
</dbReference>
<dbReference type="Pfam" id="PF02557">
    <property type="entry name" value="VanY"/>
    <property type="match status" value="1"/>
</dbReference>
<evidence type="ECO:0000256" key="1">
    <source>
        <dbReference type="SAM" id="Phobius"/>
    </source>
</evidence>
<feature type="domain" description="D-alanyl-D-alanine carboxypeptidase-like core" evidence="2">
    <location>
        <begin position="256"/>
        <end position="384"/>
    </location>
</feature>
<dbReference type="InterPro" id="IPR058193">
    <property type="entry name" value="VanY/YodJ_core_dom"/>
</dbReference>
<dbReference type="PANTHER" id="PTHR34385">
    <property type="entry name" value="D-ALANYL-D-ALANINE CARBOXYPEPTIDASE"/>
    <property type="match status" value="1"/>
</dbReference>
<proteinExistence type="predicted"/>
<accession>A0A9D1XKH3</accession>
<dbReference type="InterPro" id="IPR009045">
    <property type="entry name" value="Zn_M74/Hedgehog-like"/>
</dbReference>
<comment type="caution">
    <text evidence="3">The sequence shown here is derived from an EMBL/GenBank/DDBJ whole genome shotgun (WGS) entry which is preliminary data.</text>
</comment>
<evidence type="ECO:0000313" key="3">
    <source>
        <dbReference type="EMBL" id="HIX81158.1"/>
    </source>
</evidence>
<reference evidence="3" key="1">
    <citation type="journal article" date="2021" name="PeerJ">
        <title>Extensive microbial diversity within the chicken gut microbiome revealed by metagenomics and culture.</title>
        <authorList>
            <person name="Gilroy R."/>
            <person name="Ravi A."/>
            <person name="Getino M."/>
            <person name="Pursley I."/>
            <person name="Horton D.L."/>
            <person name="Alikhan N.F."/>
            <person name="Baker D."/>
            <person name="Gharbi K."/>
            <person name="Hall N."/>
            <person name="Watson M."/>
            <person name="Adriaenssens E.M."/>
            <person name="Foster-Nyarko E."/>
            <person name="Jarju S."/>
            <person name="Secka A."/>
            <person name="Antonio M."/>
            <person name="Oren A."/>
            <person name="Chaudhuri R.R."/>
            <person name="La Ragione R."/>
            <person name="Hildebrand F."/>
            <person name="Pallen M.J."/>
        </authorList>
    </citation>
    <scope>NUCLEOTIDE SEQUENCE</scope>
    <source>
        <strain evidence="3">ChiGjej1B1-14440</strain>
    </source>
</reference>
<dbReference type="PANTHER" id="PTHR34385:SF1">
    <property type="entry name" value="PEPTIDOGLYCAN L-ALANYL-D-GLUTAMATE ENDOPEPTIDASE CWLK"/>
    <property type="match status" value="1"/>
</dbReference>
<evidence type="ECO:0000259" key="2">
    <source>
        <dbReference type="Pfam" id="PF02557"/>
    </source>
</evidence>
<dbReference type="CDD" id="cd14852">
    <property type="entry name" value="LD-carboxypeptidase"/>
    <property type="match status" value="1"/>
</dbReference>
<dbReference type="InterPro" id="IPR003709">
    <property type="entry name" value="VanY-like_core_dom"/>
</dbReference>
<keyword evidence="1" id="KW-1133">Transmembrane helix</keyword>
<gene>
    <name evidence="3" type="ORF">H9980_04195</name>
</gene>